<feature type="compositionally biased region" description="Basic and acidic residues" evidence="1">
    <location>
        <begin position="109"/>
        <end position="122"/>
    </location>
</feature>
<evidence type="ECO:0000313" key="2">
    <source>
        <dbReference type="EMBL" id="MBW0563036.1"/>
    </source>
</evidence>
<name>A0A9Q3JJB1_9BASI</name>
<proteinExistence type="predicted"/>
<organism evidence="2 3">
    <name type="scientific">Austropuccinia psidii MF-1</name>
    <dbReference type="NCBI Taxonomy" id="1389203"/>
    <lineage>
        <taxon>Eukaryota</taxon>
        <taxon>Fungi</taxon>
        <taxon>Dikarya</taxon>
        <taxon>Basidiomycota</taxon>
        <taxon>Pucciniomycotina</taxon>
        <taxon>Pucciniomycetes</taxon>
        <taxon>Pucciniales</taxon>
        <taxon>Sphaerophragmiaceae</taxon>
        <taxon>Austropuccinia</taxon>
    </lineage>
</organism>
<gene>
    <name evidence="2" type="ORF">O181_102751</name>
</gene>
<evidence type="ECO:0000313" key="3">
    <source>
        <dbReference type="Proteomes" id="UP000765509"/>
    </source>
</evidence>
<reference evidence="2" key="1">
    <citation type="submission" date="2021-03" db="EMBL/GenBank/DDBJ databases">
        <title>Draft genome sequence of rust myrtle Austropuccinia psidii MF-1, a brazilian biotype.</title>
        <authorList>
            <person name="Quecine M.C."/>
            <person name="Pachon D.M.R."/>
            <person name="Bonatelli M.L."/>
            <person name="Correr F.H."/>
            <person name="Franceschini L.M."/>
            <person name="Leite T.F."/>
            <person name="Margarido G.R.A."/>
            <person name="Almeida C.A."/>
            <person name="Ferrarezi J.A."/>
            <person name="Labate C.A."/>
        </authorList>
    </citation>
    <scope>NUCLEOTIDE SEQUENCE</scope>
    <source>
        <strain evidence="2">MF-1</strain>
    </source>
</reference>
<protein>
    <submittedName>
        <fullName evidence="2">Uncharacterized protein</fullName>
    </submittedName>
</protein>
<feature type="region of interest" description="Disordered" evidence="1">
    <location>
        <begin position="109"/>
        <end position="132"/>
    </location>
</feature>
<dbReference type="EMBL" id="AVOT02073623">
    <property type="protein sequence ID" value="MBW0563036.1"/>
    <property type="molecule type" value="Genomic_DNA"/>
</dbReference>
<accession>A0A9Q3JJB1</accession>
<dbReference type="AlphaFoldDB" id="A0A9Q3JJB1"/>
<dbReference type="Proteomes" id="UP000765509">
    <property type="component" value="Unassembled WGS sequence"/>
</dbReference>
<keyword evidence="3" id="KW-1185">Reference proteome</keyword>
<comment type="caution">
    <text evidence="2">The sequence shown here is derived from an EMBL/GenBank/DDBJ whole genome shotgun (WGS) entry which is preliminary data.</text>
</comment>
<sequence>MFETMLHESILKMLGGDLEHSIRSRCIEPGSTKDYINVGEAIDIRTKIGRNWYKALMGNKASGKPISIPNKPQDRASFKCHKCGSTSHLFNTCLKKTRIIEIKIEKAEDTKEKTNVSEHESDSETSEEIQQPDQLSIQKMNIYLEFIEVHTHLQQYSD</sequence>
<evidence type="ECO:0000256" key="1">
    <source>
        <dbReference type="SAM" id="MobiDB-lite"/>
    </source>
</evidence>
<dbReference type="OrthoDB" id="2506710at2759"/>